<accession>A0AAX4HGD9</accession>
<dbReference type="KEGG" id="asau:88176019"/>
<dbReference type="RefSeq" id="XP_062879944.1">
    <property type="nucleotide sequence ID" value="XM_063023874.1"/>
</dbReference>
<evidence type="ECO:0000313" key="4">
    <source>
        <dbReference type="Proteomes" id="UP001338582"/>
    </source>
</evidence>
<evidence type="ECO:0000313" key="3">
    <source>
        <dbReference type="EMBL" id="WPK27566.1"/>
    </source>
</evidence>
<dbReference type="Proteomes" id="UP001338582">
    <property type="component" value="Chromosome 7"/>
</dbReference>
<feature type="domain" description="Phosphatidate phosphatase APP1 catalytic" evidence="2">
    <location>
        <begin position="292"/>
        <end position="442"/>
    </location>
</feature>
<name>A0AAX4HGD9_9ASCO</name>
<feature type="region of interest" description="Disordered" evidence="1">
    <location>
        <begin position="513"/>
        <end position="568"/>
    </location>
</feature>
<feature type="compositionally biased region" description="Polar residues" evidence="1">
    <location>
        <begin position="1"/>
        <end position="26"/>
    </location>
</feature>
<dbReference type="InterPro" id="IPR019236">
    <property type="entry name" value="APP1_cat"/>
</dbReference>
<feature type="region of interest" description="Disordered" evidence="1">
    <location>
        <begin position="1"/>
        <end position="36"/>
    </location>
</feature>
<dbReference type="AlphaFoldDB" id="A0AAX4HGD9"/>
<feature type="compositionally biased region" description="Low complexity" evidence="1">
    <location>
        <begin position="27"/>
        <end position="36"/>
    </location>
</feature>
<evidence type="ECO:0000259" key="2">
    <source>
        <dbReference type="Pfam" id="PF09949"/>
    </source>
</evidence>
<dbReference type="PANTHER" id="PTHR28208:SF3">
    <property type="entry name" value="PHOSPHATIDATE PHOSPHATASE APP1"/>
    <property type="match status" value="1"/>
</dbReference>
<sequence length="647" mass="71995">MSQSIDRQAWSTESNSADELQNGGTQSLPLPSHSSTLLNLQNSSTQINPQSRRLRLMGFARATRDHYMPKISSVAQLASTGVSRSTPIEYDELGLPLTFPNGTVLTLFPSFTRPVSADDSPTKQDGYMVSVRGWMWCPGLMSRKNRLVLSLAKQLTKGGGEELSQTAIEKLSRDTASLLEAESTSDTDSFSSSSFREPSHSSSSSIDNLIKERLSSFIATSIAKASLHLVVGSEDSAMADSLVKAQLFTDGRGHFEKELFVPYKPSIVQVNATVDESVYAFQEVTIVSPAGFGIISDIDDTVKHTGVIGDKRELMSRLLTGQISTWNIPAVVKWYQEMLAMSSATFHYVSNSPWQLYNIIHQYFESVCLPPGLIHLKQYSGNIIASLREPSSSRKRNTLVKILRDFPQKKFLCIGDSGEHDFEAYVDLAKSHPGRILLIYIRAIPGSFSLIDDRAILTKLQWMTSEWKRREASKASVKKSTSDADLIDLDLDNKSQVSISRSQKLPPLVPKKPIALRSQSVKTPPPIPERISRPMSNPQLSSRNTLCEPEEEQTDERPPTPPPRPTKFAQVDFEPVNNEFRNFNTLFGVRDDFELEEVDELGALWIEKLSIALHELENTGTTVEFFEDGDEEFFKSSLESLSSGSKV</sequence>
<feature type="region of interest" description="Disordered" evidence="1">
    <location>
        <begin position="182"/>
        <end position="204"/>
    </location>
</feature>
<dbReference type="PANTHER" id="PTHR28208">
    <property type="entry name" value="PHOSPHATIDATE PHOSPHATASE APP1"/>
    <property type="match status" value="1"/>
</dbReference>
<dbReference type="InterPro" id="IPR052935">
    <property type="entry name" value="Mg2+_PAP"/>
</dbReference>
<dbReference type="GO" id="GO:0030479">
    <property type="term" value="C:actin cortical patch"/>
    <property type="evidence" value="ECO:0007669"/>
    <property type="project" value="TreeGrafter"/>
</dbReference>
<organism evidence="3 4">
    <name type="scientific">Australozyma saopauloensis</name>
    <dbReference type="NCBI Taxonomy" id="291208"/>
    <lineage>
        <taxon>Eukaryota</taxon>
        <taxon>Fungi</taxon>
        <taxon>Dikarya</taxon>
        <taxon>Ascomycota</taxon>
        <taxon>Saccharomycotina</taxon>
        <taxon>Pichiomycetes</taxon>
        <taxon>Metschnikowiaceae</taxon>
        <taxon>Australozyma</taxon>
    </lineage>
</organism>
<feature type="compositionally biased region" description="Polar residues" evidence="1">
    <location>
        <begin position="534"/>
        <end position="545"/>
    </location>
</feature>
<reference evidence="3 4" key="1">
    <citation type="submission" date="2023-10" db="EMBL/GenBank/DDBJ databases">
        <title>Draft Genome Sequence of Candida saopaulonensis from a very Premature Infant with Sepsis.</title>
        <authorList>
            <person name="Ning Y."/>
            <person name="Dai R."/>
            <person name="Xiao M."/>
            <person name="Xu Y."/>
            <person name="Yan Q."/>
            <person name="Zhang L."/>
        </authorList>
    </citation>
    <scope>NUCLEOTIDE SEQUENCE [LARGE SCALE GENOMIC DNA]</scope>
    <source>
        <strain evidence="3 4">19XY460</strain>
    </source>
</reference>
<proteinExistence type="predicted"/>
<keyword evidence="4" id="KW-1185">Reference proteome</keyword>
<dbReference type="Pfam" id="PF09949">
    <property type="entry name" value="APP1_cat"/>
    <property type="match status" value="1"/>
</dbReference>
<protein>
    <recommendedName>
        <fullName evidence="2">Phosphatidate phosphatase APP1 catalytic domain-containing protein</fullName>
    </recommendedName>
</protein>
<dbReference type="GeneID" id="88176019"/>
<evidence type="ECO:0000256" key="1">
    <source>
        <dbReference type="SAM" id="MobiDB-lite"/>
    </source>
</evidence>
<gene>
    <name evidence="3" type="ORF">PUMCH_004959</name>
</gene>
<dbReference type="GO" id="GO:0008195">
    <property type="term" value="F:phosphatidate phosphatase activity"/>
    <property type="evidence" value="ECO:0007669"/>
    <property type="project" value="InterPro"/>
</dbReference>
<dbReference type="EMBL" id="CP138900">
    <property type="protein sequence ID" value="WPK27566.1"/>
    <property type="molecule type" value="Genomic_DNA"/>
</dbReference>